<evidence type="ECO:0000256" key="4">
    <source>
        <dbReference type="ARBA" id="ARBA00022729"/>
    </source>
</evidence>
<dbReference type="PANTHER" id="PTHR12015">
    <property type="entry name" value="SMALL INDUCIBLE CYTOKINE A"/>
    <property type="match status" value="1"/>
</dbReference>
<dbReference type="GO" id="GO:0008009">
    <property type="term" value="F:chemokine activity"/>
    <property type="evidence" value="ECO:0007669"/>
    <property type="project" value="InterPro"/>
</dbReference>
<dbReference type="InterPro" id="IPR039809">
    <property type="entry name" value="Chemokine_b/g/d"/>
</dbReference>
<sequence length="85" mass="10085">PYVTEIPLQNKLIFLYLFSCLSEAKLCCFNYIKRPIPQRNLRSFEHTSARCSMQAVVFITHVNRKMCADPNEQWVQDRVKYLSQN</sequence>
<evidence type="ECO:0000313" key="9">
    <source>
        <dbReference type="Proteomes" id="UP000694559"/>
    </source>
</evidence>
<proteinExistence type="inferred from homology"/>
<dbReference type="InterPro" id="IPR036048">
    <property type="entry name" value="Interleukin_8-like_sf"/>
</dbReference>
<dbReference type="InterPro" id="IPR000827">
    <property type="entry name" value="Chemokine_CC_CS"/>
</dbReference>
<dbReference type="CDD" id="cd00272">
    <property type="entry name" value="Chemokine_CC"/>
    <property type="match status" value="1"/>
</dbReference>
<name>A0A8C6VDY7_NAJNA</name>
<dbReference type="PROSITE" id="PS00472">
    <property type="entry name" value="SMALL_CYTOKINES_CC"/>
    <property type="match status" value="1"/>
</dbReference>
<accession>A0A8C6VDY7</accession>
<comment type="subcellular location">
    <subcellularLocation>
        <location evidence="6">Secreted</location>
    </subcellularLocation>
</comment>
<keyword evidence="9" id="KW-1185">Reference proteome</keyword>
<keyword evidence="3 6" id="KW-0202">Cytokine</keyword>
<evidence type="ECO:0000259" key="7">
    <source>
        <dbReference type="SMART" id="SM00199"/>
    </source>
</evidence>
<dbReference type="GO" id="GO:0061844">
    <property type="term" value="P:antimicrobial humoral immune response mediated by antimicrobial peptide"/>
    <property type="evidence" value="ECO:0007669"/>
    <property type="project" value="TreeGrafter"/>
</dbReference>
<evidence type="ECO:0000256" key="3">
    <source>
        <dbReference type="ARBA" id="ARBA00022514"/>
    </source>
</evidence>
<keyword evidence="4" id="KW-0732">Signal</keyword>
<protein>
    <recommendedName>
        <fullName evidence="6">C-C motif chemokine</fullName>
    </recommendedName>
</protein>
<organism evidence="8 9">
    <name type="scientific">Naja naja</name>
    <name type="common">Indian cobra</name>
    <dbReference type="NCBI Taxonomy" id="35670"/>
    <lineage>
        <taxon>Eukaryota</taxon>
        <taxon>Metazoa</taxon>
        <taxon>Chordata</taxon>
        <taxon>Craniata</taxon>
        <taxon>Vertebrata</taxon>
        <taxon>Euteleostomi</taxon>
        <taxon>Lepidosauria</taxon>
        <taxon>Squamata</taxon>
        <taxon>Bifurcata</taxon>
        <taxon>Unidentata</taxon>
        <taxon>Episquamata</taxon>
        <taxon>Toxicofera</taxon>
        <taxon>Serpentes</taxon>
        <taxon>Colubroidea</taxon>
        <taxon>Elapidae</taxon>
        <taxon>Elapinae</taxon>
        <taxon>Naja</taxon>
    </lineage>
</organism>
<dbReference type="OrthoDB" id="8900217at2759"/>
<reference evidence="8" key="2">
    <citation type="submission" date="2025-09" db="UniProtKB">
        <authorList>
            <consortium name="Ensembl"/>
        </authorList>
    </citation>
    <scope>IDENTIFICATION</scope>
</reference>
<dbReference type="GO" id="GO:0048245">
    <property type="term" value="P:eosinophil chemotaxis"/>
    <property type="evidence" value="ECO:0007669"/>
    <property type="project" value="TreeGrafter"/>
</dbReference>
<dbReference type="FunFam" id="2.40.50.40:FF:000002">
    <property type="entry name" value="C-C motif chemokine"/>
    <property type="match status" value="1"/>
</dbReference>
<dbReference type="GO" id="GO:0006954">
    <property type="term" value="P:inflammatory response"/>
    <property type="evidence" value="ECO:0007669"/>
    <property type="project" value="TreeGrafter"/>
</dbReference>
<comment type="similarity">
    <text evidence="1 6">Belongs to the intercrine beta (chemokine CC) family.</text>
</comment>
<evidence type="ECO:0000256" key="1">
    <source>
        <dbReference type="ARBA" id="ARBA00010868"/>
    </source>
</evidence>
<dbReference type="SMART" id="SM00199">
    <property type="entry name" value="SCY"/>
    <property type="match status" value="1"/>
</dbReference>
<reference evidence="8" key="1">
    <citation type="submission" date="2025-08" db="UniProtKB">
        <authorList>
            <consortium name="Ensembl"/>
        </authorList>
    </citation>
    <scope>IDENTIFICATION</scope>
</reference>
<dbReference type="Proteomes" id="UP000694559">
    <property type="component" value="Unplaced"/>
</dbReference>
<evidence type="ECO:0000256" key="5">
    <source>
        <dbReference type="ARBA" id="ARBA00023157"/>
    </source>
</evidence>
<evidence type="ECO:0000313" key="8">
    <source>
        <dbReference type="Ensembl" id="ENSNNAP00000002889.1"/>
    </source>
</evidence>
<feature type="domain" description="Chemokine interleukin-8-like" evidence="7">
    <location>
        <begin position="24"/>
        <end position="82"/>
    </location>
</feature>
<evidence type="ECO:0000256" key="6">
    <source>
        <dbReference type="RuleBase" id="RU361150"/>
    </source>
</evidence>
<evidence type="ECO:0000256" key="2">
    <source>
        <dbReference type="ARBA" id="ARBA00022500"/>
    </source>
</evidence>
<dbReference type="GeneTree" id="ENSGT01040000240952"/>
<dbReference type="GO" id="GO:0048020">
    <property type="term" value="F:CCR chemokine receptor binding"/>
    <property type="evidence" value="ECO:0007669"/>
    <property type="project" value="TreeGrafter"/>
</dbReference>
<keyword evidence="6" id="KW-0964">Secreted</keyword>
<dbReference type="GO" id="GO:0030335">
    <property type="term" value="P:positive regulation of cell migration"/>
    <property type="evidence" value="ECO:0007669"/>
    <property type="project" value="TreeGrafter"/>
</dbReference>
<dbReference type="Gene3D" id="2.40.50.40">
    <property type="match status" value="1"/>
</dbReference>
<dbReference type="SUPFAM" id="SSF54117">
    <property type="entry name" value="Interleukin 8-like chemokines"/>
    <property type="match status" value="1"/>
</dbReference>
<dbReference type="GO" id="GO:0070098">
    <property type="term" value="P:chemokine-mediated signaling pathway"/>
    <property type="evidence" value="ECO:0007669"/>
    <property type="project" value="TreeGrafter"/>
</dbReference>
<dbReference type="PANTHER" id="PTHR12015:SF103">
    <property type="entry name" value="C-C MOTIF CHEMOKINE 4-RELATED"/>
    <property type="match status" value="1"/>
</dbReference>
<dbReference type="Ensembl" id="ENSNNAT00000003038.1">
    <property type="protein sequence ID" value="ENSNNAP00000002889.1"/>
    <property type="gene ID" value="ENSNNAG00000001983.1"/>
</dbReference>
<keyword evidence="5" id="KW-1015">Disulfide bond</keyword>
<dbReference type="Pfam" id="PF00048">
    <property type="entry name" value="IL8"/>
    <property type="match status" value="1"/>
</dbReference>
<dbReference type="GO" id="GO:0005615">
    <property type="term" value="C:extracellular space"/>
    <property type="evidence" value="ECO:0007669"/>
    <property type="project" value="UniProtKB-KW"/>
</dbReference>
<dbReference type="InterPro" id="IPR001811">
    <property type="entry name" value="Chemokine_IL8-like_dom"/>
</dbReference>
<keyword evidence="2 6" id="KW-0145">Chemotaxis</keyword>
<dbReference type="AlphaFoldDB" id="A0A8C6VDY7"/>